<evidence type="ECO:0000313" key="2">
    <source>
        <dbReference type="EMBL" id="WET43884.1"/>
    </source>
</evidence>
<reference evidence="2" key="1">
    <citation type="submission" date="2023-03" db="EMBL/GenBank/DDBJ databases">
        <title>Corynebacterium amycolatum SB-1.</title>
        <authorList>
            <person name="Jo H."/>
        </authorList>
    </citation>
    <scope>NUCLEOTIDE SEQUENCE</scope>
    <source>
        <strain evidence="2">SB-1</strain>
    </source>
</reference>
<dbReference type="EMBL" id="CP120206">
    <property type="protein sequence ID" value="WET43884.1"/>
    <property type="molecule type" value="Genomic_DNA"/>
</dbReference>
<protein>
    <submittedName>
        <fullName evidence="2">DUF2771 family protein</fullName>
    </submittedName>
</protein>
<keyword evidence="1" id="KW-1133">Transmembrane helix</keyword>
<organism evidence="2 3">
    <name type="scientific">Corynebacterium amycolatum</name>
    <dbReference type="NCBI Taxonomy" id="43765"/>
    <lineage>
        <taxon>Bacteria</taxon>
        <taxon>Bacillati</taxon>
        <taxon>Actinomycetota</taxon>
        <taxon>Actinomycetes</taxon>
        <taxon>Mycobacteriales</taxon>
        <taxon>Corynebacteriaceae</taxon>
        <taxon>Corynebacterium</taxon>
    </lineage>
</organism>
<dbReference type="Proteomes" id="UP001220238">
    <property type="component" value="Chromosome"/>
</dbReference>
<evidence type="ECO:0000256" key="1">
    <source>
        <dbReference type="SAM" id="Phobius"/>
    </source>
</evidence>
<sequence>MGSSRRRWQQNSKAFVVVGAIVVVGLVVTGIVLAVNKWTNQAIDDPHALSIEVIQDGETTEVLPYRVCDLFEKNACTTTEANAAKISLGEQETAEVNVGSTVGSNSWTLQRFFSDDAVNSTSRKDPGEATTETIAGSAAVAGKRTPLGVVEVSTALIGKNSEGEETTYGITWSIVNEPS</sequence>
<proteinExistence type="predicted"/>
<keyword evidence="1" id="KW-0812">Transmembrane</keyword>
<dbReference type="AlphaFoldDB" id="A0AB38XUR3"/>
<evidence type="ECO:0000313" key="3">
    <source>
        <dbReference type="Proteomes" id="UP001220238"/>
    </source>
</evidence>
<name>A0AB38XUR3_CORAY</name>
<accession>A0AB38XUR3</accession>
<dbReference type="GeneID" id="92768333"/>
<gene>
    <name evidence="2" type="ORF">P2W56_10815</name>
</gene>
<dbReference type="RefSeq" id="WP_222866997.1">
    <property type="nucleotide sequence ID" value="NZ_CP046975.1"/>
</dbReference>
<feature type="transmembrane region" description="Helical" evidence="1">
    <location>
        <begin position="12"/>
        <end position="35"/>
    </location>
</feature>
<dbReference type="Pfam" id="PF10969">
    <property type="entry name" value="DUF2771"/>
    <property type="match status" value="1"/>
</dbReference>
<dbReference type="InterPro" id="IPR024495">
    <property type="entry name" value="DUF2771"/>
</dbReference>
<keyword evidence="1" id="KW-0472">Membrane</keyword>